<dbReference type="Proteomes" id="UP000828390">
    <property type="component" value="Unassembled WGS sequence"/>
</dbReference>
<name>A0A9D4DL16_DREPO</name>
<protein>
    <submittedName>
        <fullName evidence="1">Uncharacterized protein</fullName>
    </submittedName>
</protein>
<organism evidence="1 2">
    <name type="scientific">Dreissena polymorpha</name>
    <name type="common">Zebra mussel</name>
    <name type="synonym">Mytilus polymorpha</name>
    <dbReference type="NCBI Taxonomy" id="45954"/>
    <lineage>
        <taxon>Eukaryota</taxon>
        <taxon>Metazoa</taxon>
        <taxon>Spiralia</taxon>
        <taxon>Lophotrochozoa</taxon>
        <taxon>Mollusca</taxon>
        <taxon>Bivalvia</taxon>
        <taxon>Autobranchia</taxon>
        <taxon>Heteroconchia</taxon>
        <taxon>Euheterodonta</taxon>
        <taxon>Imparidentia</taxon>
        <taxon>Neoheterodontei</taxon>
        <taxon>Myida</taxon>
        <taxon>Dreissenoidea</taxon>
        <taxon>Dreissenidae</taxon>
        <taxon>Dreissena</taxon>
    </lineage>
</organism>
<evidence type="ECO:0000313" key="2">
    <source>
        <dbReference type="Proteomes" id="UP000828390"/>
    </source>
</evidence>
<keyword evidence="2" id="KW-1185">Reference proteome</keyword>
<dbReference type="EMBL" id="JAIWYP010000010">
    <property type="protein sequence ID" value="KAH3751229.1"/>
    <property type="molecule type" value="Genomic_DNA"/>
</dbReference>
<reference evidence="1" key="2">
    <citation type="submission" date="2020-11" db="EMBL/GenBank/DDBJ databases">
        <authorList>
            <person name="McCartney M.A."/>
            <person name="Auch B."/>
            <person name="Kono T."/>
            <person name="Mallez S."/>
            <person name="Becker A."/>
            <person name="Gohl D.M."/>
            <person name="Silverstein K.A.T."/>
            <person name="Koren S."/>
            <person name="Bechman K.B."/>
            <person name="Herman A."/>
            <person name="Abrahante J.E."/>
            <person name="Garbe J."/>
        </authorList>
    </citation>
    <scope>NUCLEOTIDE SEQUENCE</scope>
    <source>
        <strain evidence="1">Duluth1</strain>
        <tissue evidence="1">Whole animal</tissue>
    </source>
</reference>
<accession>A0A9D4DL16</accession>
<comment type="caution">
    <text evidence="1">The sequence shown here is derived from an EMBL/GenBank/DDBJ whole genome shotgun (WGS) entry which is preliminary data.</text>
</comment>
<dbReference type="AlphaFoldDB" id="A0A9D4DL16"/>
<proteinExistence type="predicted"/>
<reference evidence="1" key="1">
    <citation type="journal article" date="2019" name="bioRxiv">
        <title>The Genome of the Zebra Mussel, Dreissena polymorpha: A Resource for Invasive Species Research.</title>
        <authorList>
            <person name="McCartney M.A."/>
            <person name="Auch B."/>
            <person name="Kono T."/>
            <person name="Mallez S."/>
            <person name="Zhang Y."/>
            <person name="Obille A."/>
            <person name="Becker A."/>
            <person name="Abrahante J.E."/>
            <person name="Garbe J."/>
            <person name="Badalamenti J.P."/>
            <person name="Herman A."/>
            <person name="Mangelson H."/>
            <person name="Liachko I."/>
            <person name="Sullivan S."/>
            <person name="Sone E.D."/>
            <person name="Koren S."/>
            <person name="Silverstein K.A.T."/>
            <person name="Beckman K.B."/>
            <person name="Gohl D.M."/>
        </authorList>
    </citation>
    <scope>NUCLEOTIDE SEQUENCE</scope>
    <source>
        <strain evidence="1">Duluth1</strain>
        <tissue evidence="1">Whole animal</tissue>
    </source>
</reference>
<gene>
    <name evidence="1" type="ORF">DPMN_185781</name>
</gene>
<sequence>MFRCIVVPSLFVFSEETVDVHSRYIWMLNVSCKQWTQLTALPVKLNNSFTTELFYALAQDSSKHFLYALKDQYNREAADSTFILIQTFKYDILLRTWTVENFKYEETDSSRGRVDIKSLVCVKNKLFLTVTPLTAWSQPKSLRCIVFQSNKEMCVQNYSLMTWRQSEEKLLDVKACTVGCRYVVVLWTTELVSYFRVLDVCKEEILTRVLQHDVIGKQLVMVETHNGVIVASKEKGICLQLNGDIQDTLIVESHPLPRSLIFGDESVELDDTALYHGCGFNAVAVYSSTSNKLFTYDFETRTVSYVSHLPFKIGSGSIFQRTALSAAFLD</sequence>
<evidence type="ECO:0000313" key="1">
    <source>
        <dbReference type="EMBL" id="KAH3751229.1"/>
    </source>
</evidence>